<accession>A0AC35UDA9</accession>
<protein>
    <submittedName>
        <fullName evidence="2">Venom protein</fullName>
    </submittedName>
</protein>
<evidence type="ECO:0000313" key="1">
    <source>
        <dbReference type="Proteomes" id="UP000095286"/>
    </source>
</evidence>
<evidence type="ECO:0000313" key="2">
    <source>
        <dbReference type="WBParaSite" id="RSKR_0001027900.1"/>
    </source>
</evidence>
<reference evidence="2" key="1">
    <citation type="submission" date="2016-11" db="UniProtKB">
        <authorList>
            <consortium name="WormBaseParasite"/>
        </authorList>
    </citation>
    <scope>IDENTIFICATION</scope>
    <source>
        <strain evidence="2">KR3021</strain>
    </source>
</reference>
<name>A0AC35UDA9_9BILA</name>
<dbReference type="WBParaSite" id="RSKR_0001027900.1">
    <property type="protein sequence ID" value="RSKR_0001027900.1"/>
    <property type="gene ID" value="RSKR_0001027900"/>
</dbReference>
<dbReference type="Proteomes" id="UP000095286">
    <property type="component" value="Unplaced"/>
</dbReference>
<organism evidence="1 2">
    <name type="scientific">Rhabditophanes sp. KR3021</name>
    <dbReference type="NCBI Taxonomy" id="114890"/>
    <lineage>
        <taxon>Eukaryota</taxon>
        <taxon>Metazoa</taxon>
        <taxon>Ecdysozoa</taxon>
        <taxon>Nematoda</taxon>
        <taxon>Chromadorea</taxon>
        <taxon>Rhabditida</taxon>
        <taxon>Tylenchina</taxon>
        <taxon>Panagrolaimomorpha</taxon>
        <taxon>Strongyloidoidea</taxon>
        <taxon>Alloionematidae</taxon>
        <taxon>Rhabditophanes</taxon>
    </lineage>
</organism>
<sequence length="314" mass="36370">MVTRLSLLFALFFIGTSEATRFFLYKNCSTEHLQNAQELGENARIFYVKNAMTMDDMQKRELYLQGLEVCNSIDSDEVVRVQKRCHQECRHRDARLLEQIGMKQFQAQFMTLPVDFMKEVAHMACSKHEQQLQCGANFEGNEMIEKRIEDLKNIGNHKMMFLKECREPNYVPTVYPCVGKLVKQWASSCLNLMSDYYSNQQSVNAQIASIYDTAINTVKKIREKHSVNHPIELQQFVFTSSMTKIAKLEGDKCAKFKKMKSCVLPALERQCGPEARSAVDMGITLGYLRTERHERLHMDFENFHFPTDARCDGL</sequence>
<proteinExistence type="predicted"/>